<keyword evidence="1" id="KW-0472">Membrane</keyword>
<proteinExistence type="predicted"/>
<gene>
    <name evidence="3" type="ORF">H5V45_05430</name>
</gene>
<feature type="transmembrane region" description="Helical" evidence="1">
    <location>
        <begin position="481"/>
        <end position="501"/>
    </location>
</feature>
<dbReference type="EMBL" id="JACKXE010000001">
    <property type="protein sequence ID" value="MBB6626760.1"/>
    <property type="molecule type" value="Genomic_DNA"/>
</dbReference>
<dbReference type="InterPro" id="IPR006073">
    <property type="entry name" value="GTP-bd"/>
</dbReference>
<dbReference type="CDD" id="cd11383">
    <property type="entry name" value="YfjP"/>
    <property type="match status" value="1"/>
</dbReference>
<organism evidence="3 4">
    <name type="scientific">Nocardioides luti</name>
    <dbReference type="NCBI Taxonomy" id="2761101"/>
    <lineage>
        <taxon>Bacteria</taxon>
        <taxon>Bacillati</taxon>
        <taxon>Actinomycetota</taxon>
        <taxon>Actinomycetes</taxon>
        <taxon>Propionibacteriales</taxon>
        <taxon>Nocardioidaceae</taxon>
        <taxon>Nocardioides</taxon>
    </lineage>
</organism>
<dbReference type="GO" id="GO:0019843">
    <property type="term" value="F:rRNA binding"/>
    <property type="evidence" value="ECO:0007669"/>
    <property type="project" value="TreeGrafter"/>
</dbReference>
<evidence type="ECO:0000256" key="1">
    <source>
        <dbReference type="SAM" id="Phobius"/>
    </source>
</evidence>
<dbReference type="InterPro" id="IPR027417">
    <property type="entry name" value="P-loop_NTPase"/>
</dbReference>
<dbReference type="InterPro" id="IPR005662">
    <property type="entry name" value="GTPase_Era-like"/>
</dbReference>
<keyword evidence="4" id="KW-1185">Reference proteome</keyword>
<keyword evidence="1" id="KW-1133">Transmembrane helix</keyword>
<comment type="caution">
    <text evidence="3">The sequence shown here is derived from an EMBL/GenBank/DDBJ whole genome shotgun (WGS) entry which is preliminary data.</text>
</comment>
<protein>
    <submittedName>
        <fullName evidence="3">50S ribosome-binding GTPase</fullName>
    </submittedName>
</protein>
<reference evidence="3 4" key="1">
    <citation type="submission" date="2020-08" db="EMBL/GenBank/DDBJ databases">
        <authorList>
            <person name="Seo M.-J."/>
        </authorList>
    </citation>
    <scope>NUCLEOTIDE SEQUENCE [LARGE SCALE GENOMIC DNA]</scope>
    <source>
        <strain evidence="3 4">KIGAM211</strain>
    </source>
</reference>
<dbReference type="Proteomes" id="UP000523955">
    <property type="component" value="Unassembled WGS sequence"/>
</dbReference>
<dbReference type="SUPFAM" id="SSF52540">
    <property type="entry name" value="P-loop containing nucleoside triphosphate hydrolases"/>
    <property type="match status" value="1"/>
</dbReference>
<feature type="transmembrane region" description="Helical" evidence="1">
    <location>
        <begin position="438"/>
        <end position="461"/>
    </location>
</feature>
<dbReference type="Pfam" id="PF01926">
    <property type="entry name" value="MMR_HSR1"/>
    <property type="match status" value="1"/>
</dbReference>
<sequence>MTALLEGAKKLVTRGTDIGARIEGLDTATEAARGRLDDTVVDEARAVVDRASGRLRLSADHTVVAIAGATGSGKSSTFNALTGLELSAVGVRRPTTSWATACVWGAEGADELLEWLGIPPRHQTTRDSMLDTGREDKALQGVVLLDLPDHDSTEVSHHLEVDRLVQLADLLVWVLDPQKYADAAIHDRYLKPLASHEGVMLVVLNHIDTVPEDRRQGMVDDVRRLLAQDGLGKVPVLAVSARQGIGVDALREQIASRVSAKKMTKQRLEADLRTAATRLDEASGSARTRDVPKDRVAALDDAFAEAAGVPTVVDAVERSTRQRAGRATGWPVTSWFSKLKPDPLKRLHLALGAEGKQLTGRSRTSVPQATQVQRARVDTAVRSLADDVSGGLARPWADAVRRASISRLSDLGDRLDGALAETDLGATKIPAWAGAVRVVQWVLIVSALLGAVWLAGLAAMGYLQMPQPSTPRALGLPVPTLMLLGGVVLGVLLALVCRLLVSATARRRARAADRRLREAVRSVARELVVEPVEAELTAYATVRSGLARALK</sequence>
<dbReference type="AlphaFoldDB" id="A0A7X0V9X8"/>
<evidence type="ECO:0000259" key="2">
    <source>
        <dbReference type="Pfam" id="PF01926"/>
    </source>
</evidence>
<name>A0A7X0V9X8_9ACTN</name>
<evidence type="ECO:0000313" key="4">
    <source>
        <dbReference type="Proteomes" id="UP000523955"/>
    </source>
</evidence>
<dbReference type="GO" id="GO:0005829">
    <property type="term" value="C:cytosol"/>
    <property type="evidence" value="ECO:0007669"/>
    <property type="project" value="TreeGrafter"/>
</dbReference>
<keyword evidence="1" id="KW-0812">Transmembrane</keyword>
<accession>A0A7X0V9X8</accession>
<dbReference type="PANTHER" id="PTHR42698">
    <property type="entry name" value="GTPASE ERA"/>
    <property type="match status" value="1"/>
</dbReference>
<dbReference type="GO" id="GO:0005525">
    <property type="term" value="F:GTP binding"/>
    <property type="evidence" value="ECO:0007669"/>
    <property type="project" value="InterPro"/>
</dbReference>
<dbReference type="PANTHER" id="PTHR42698:SF1">
    <property type="entry name" value="GTPASE ERA, MITOCHONDRIAL"/>
    <property type="match status" value="1"/>
</dbReference>
<dbReference type="Gene3D" id="3.40.50.300">
    <property type="entry name" value="P-loop containing nucleotide triphosphate hydrolases"/>
    <property type="match status" value="1"/>
</dbReference>
<evidence type="ECO:0000313" key="3">
    <source>
        <dbReference type="EMBL" id="MBB6626760.1"/>
    </source>
</evidence>
<feature type="domain" description="G" evidence="2">
    <location>
        <begin position="64"/>
        <end position="205"/>
    </location>
</feature>
<dbReference type="GO" id="GO:0043024">
    <property type="term" value="F:ribosomal small subunit binding"/>
    <property type="evidence" value="ECO:0007669"/>
    <property type="project" value="TreeGrafter"/>
</dbReference>
<dbReference type="GO" id="GO:0000028">
    <property type="term" value="P:ribosomal small subunit assembly"/>
    <property type="evidence" value="ECO:0007669"/>
    <property type="project" value="TreeGrafter"/>
</dbReference>